<dbReference type="InterPro" id="IPR009315">
    <property type="entry name" value="P_starv_induced_PsiE"/>
</dbReference>
<name>A0A2K1Q0S3_9GAMM</name>
<dbReference type="InterPro" id="IPR020948">
    <property type="entry name" value="P_starv_induced_PsiE-like"/>
</dbReference>
<organism evidence="9 10">
    <name type="scientific">Solilutibacter silvestris</name>
    <dbReference type="NCBI Taxonomy" id="1645665"/>
    <lineage>
        <taxon>Bacteria</taxon>
        <taxon>Pseudomonadati</taxon>
        <taxon>Pseudomonadota</taxon>
        <taxon>Gammaproteobacteria</taxon>
        <taxon>Lysobacterales</taxon>
        <taxon>Lysobacteraceae</taxon>
        <taxon>Solilutibacter</taxon>
    </lineage>
</organism>
<comment type="caution">
    <text evidence="9">The sequence shown here is derived from an EMBL/GenBank/DDBJ whole genome shotgun (WGS) entry which is preliminary data.</text>
</comment>
<evidence type="ECO:0000256" key="7">
    <source>
        <dbReference type="ARBA" id="ARBA00023136"/>
    </source>
</evidence>
<keyword evidence="4" id="KW-1003">Cell membrane</keyword>
<reference evidence="9 10" key="1">
    <citation type="submission" date="2017-08" db="EMBL/GenBank/DDBJ databases">
        <title>Lysobacter sylvestris genome.</title>
        <authorList>
            <person name="Zhang D.-C."/>
            <person name="Albuquerque L."/>
            <person name="Franca L."/>
            <person name="Froufe H.J.C."/>
            <person name="Barroso C."/>
            <person name="Egas C."/>
            <person name="Da Costa M."/>
            <person name="Margesin R."/>
        </authorList>
    </citation>
    <scope>NUCLEOTIDE SEQUENCE [LARGE SCALE GENOMIC DNA]</scope>
    <source>
        <strain evidence="9 10">AM20-91</strain>
    </source>
</reference>
<proteinExistence type="inferred from homology"/>
<evidence type="ECO:0000256" key="8">
    <source>
        <dbReference type="SAM" id="Phobius"/>
    </source>
</evidence>
<evidence type="ECO:0000256" key="3">
    <source>
        <dbReference type="ARBA" id="ARBA00021903"/>
    </source>
</evidence>
<comment type="similarity">
    <text evidence="2">Belongs to the PsiE family.</text>
</comment>
<evidence type="ECO:0000313" key="9">
    <source>
        <dbReference type="EMBL" id="PNS08640.1"/>
    </source>
</evidence>
<dbReference type="EMBL" id="NPZB01000001">
    <property type="protein sequence ID" value="PNS08640.1"/>
    <property type="molecule type" value="Genomic_DNA"/>
</dbReference>
<gene>
    <name evidence="9" type="ORF">Lysil_0269</name>
</gene>
<dbReference type="Pfam" id="PF06146">
    <property type="entry name" value="PsiE"/>
    <property type="match status" value="1"/>
</dbReference>
<keyword evidence="5 8" id="KW-0812">Transmembrane</keyword>
<protein>
    <recommendedName>
        <fullName evidence="3">Protein PsiE</fullName>
    </recommendedName>
</protein>
<dbReference type="Proteomes" id="UP000236220">
    <property type="component" value="Unassembled WGS sequence"/>
</dbReference>
<dbReference type="GO" id="GO:0005886">
    <property type="term" value="C:plasma membrane"/>
    <property type="evidence" value="ECO:0007669"/>
    <property type="project" value="UniProtKB-SubCell"/>
</dbReference>
<comment type="subcellular location">
    <subcellularLocation>
        <location evidence="1">Cell inner membrane</location>
        <topology evidence="1">Multi-pass membrane protein</topology>
    </subcellularLocation>
</comment>
<evidence type="ECO:0000256" key="6">
    <source>
        <dbReference type="ARBA" id="ARBA00022989"/>
    </source>
</evidence>
<sequence length="143" mass="16015">MDRGLLRATSIRESGMRILPLFEYIGLIVALLATLTAGVQEVAAMWHKGRVEVTDLLVLFIYLEVLSMIETYWKAGKLPVRMPLYITMVSLARHLMLENQNLGWADTLGVAISIVLLAVAVLLVRFGHIRFPYSDAETPHGDH</sequence>
<keyword evidence="6 8" id="KW-1133">Transmembrane helix</keyword>
<accession>A0A2K1Q0S3</accession>
<evidence type="ECO:0000256" key="1">
    <source>
        <dbReference type="ARBA" id="ARBA00004429"/>
    </source>
</evidence>
<dbReference type="PANTHER" id="PTHR37819:SF1">
    <property type="entry name" value="PROTEIN PSIE"/>
    <property type="match status" value="1"/>
</dbReference>
<feature type="transmembrane region" description="Helical" evidence="8">
    <location>
        <begin position="21"/>
        <end position="44"/>
    </location>
</feature>
<keyword evidence="7 8" id="KW-0472">Membrane</keyword>
<feature type="transmembrane region" description="Helical" evidence="8">
    <location>
        <begin position="102"/>
        <end position="124"/>
    </location>
</feature>
<dbReference type="RefSeq" id="WP_240600006.1">
    <property type="nucleotide sequence ID" value="NZ_NPZB01000001.1"/>
</dbReference>
<keyword evidence="10" id="KW-1185">Reference proteome</keyword>
<evidence type="ECO:0000256" key="2">
    <source>
        <dbReference type="ARBA" id="ARBA00005632"/>
    </source>
</evidence>
<dbReference type="PIRSF" id="PIRSF029598">
    <property type="entry name" value="PsiE"/>
    <property type="match status" value="1"/>
</dbReference>
<dbReference type="AlphaFoldDB" id="A0A2K1Q0S3"/>
<evidence type="ECO:0000313" key="10">
    <source>
        <dbReference type="Proteomes" id="UP000236220"/>
    </source>
</evidence>
<dbReference type="GO" id="GO:0016036">
    <property type="term" value="P:cellular response to phosphate starvation"/>
    <property type="evidence" value="ECO:0007669"/>
    <property type="project" value="InterPro"/>
</dbReference>
<evidence type="ECO:0000256" key="5">
    <source>
        <dbReference type="ARBA" id="ARBA00022692"/>
    </source>
</evidence>
<dbReference type="PANTHER" id="PTHR37819">
    <property type="entry name" value="PROTEIN PSIE"/>
    <property type="match status" value="1"/>
</dbReference>
<evidence type="ECO:0000256" key="4">
    <source>
        <dbReference type="ARBA" id="ARBA00022475"/>
    </source>
</evidence>